<keyword evidence="2" id="KW-0645">Protease</keyword>
<keyword evidence="4" id="KW-0378">Hydrolase</keyword>
<dbReference type="Gene3D" id="3.40.50.200">
    <property type="entry name" value="Peptidase S8/S53 domain"/>
    <property type="match status" value="1"/>
</dbReference>
<reference evidence="8" key="1">
    <citation type="submission" date="2022-04" db="EMBL/GenBank/DDBJ databases">
        <title>A functionally conserved STORR gene fusion in Papaver species that diverged 16.8 million years ago.</title>
        <authorList>
            <person name="Catania T."/>
        </authorList>
    </citation>
    <scope>NUCLEOTIDE SEQUENCE</scope>
    <source>
        <strain evidence="8">S-188037</strain>
    </source>
</reference>
<dbReference type="AlphaFoldDB" id="A0AAD4XH49"/>
<evidence type="ECO:0000256" key="2">
    <source>
        <dbReference type="ARBA" id="ARBA00022670"/>
    </source>
</evidence>
<evidence type="ECO:0000313" key="8">
    <source>
        <dbReference type="EMBL" id="KAI3912118.1"/>
    </source>
</evidence>
<proteinExistence type="inferred from homology"/>
<dbReference type="PANTHER" id="PTHR10795">
    <property type="entry name" value="PROPROTEIN CONVERTASE SUBTILISIN/KEXIN"/>
    <property type="match status" value="1"/>
</dbReference>
<sequence>MSGTSMACPHVAGVSAYVKTFHPDWSPAAIKSTIITTETQLHKGLLSHWQKYTFKPSGELRLKRDKT</sequence>
<evidence type="ECO:0000256" key="6">
    <source>
        <dbReference type="PROSITE-ProRule" id="PRU01240"/>
    </source>
</evidence>
<organism evidence="8 9">
    <name type="scientific">Papaver atlanticum</name>
    <dbReference type="NCBI Taxonomy" id="357466"/>
    <lineage>
        <taxon>Eukaryota</taxon>
        <taxon>Viridiplantae</taxon>
        <taxon>Streptophyta</taxon>
        <taxon>Embryophyta</taxon>
        <taxon>Tracheophyta</taxon>
        <taxon>Spermatophyta</taxon>
        <taxon>Magnoliopsida</taxon>
        <taxon>Ranunculales</taxon>
        <taxon>Papaveraceae</taxon>
        <taxon>Papaveroideae</taxon>
        <taxon>Papaver</taxon>
    </lineage>
</organism>
<dbReference type="EMBL" id="JAJJMB010009842">
    <property type="protein sequence ID" value="KAI3912118.1"/>
    <property type="molecule type" value="Genomic_DNA"/>
</dbReference>
<evidence type="ECO:0000313" key="9">
    <source>
        <dbReference type="Proteomes" id="UP001202328"/>
    </source>
</evidence>
<keyword evidence="3" id="KW-0732">Signal</keyword>
<dbReference type="InterPro" id="IPR000209">
    <property type="entry name" value="Peptidase_S8/S53_dom"/>
</dbReference>
<comment type="caution">
    <text evidence="6">Lacks conserved residue(s) required for the propagation of feature annotation.</text>
</comment>
<dbReference type="PROSITE" id="PS00138">
    <property type="entry name" value="SUBTILASE_SER"/>
    <property type="match status" value="1"/>
</dbReference>
<dbReference type="GO" id="GO:0006508">
    <property type="term" value="P:proteolysis"/>
    <property type="evidence" value="ECO:0007669"/>
    <property type="project" value="UniProtKB-KW"/>
</dbReference>
<evidence type="ECO:0000256" key="5">
    <source>
        <dbReference type="ARBA" id="ARBA00022825"/>
    </source>
</evidence>
<keyword evidence="5" id="KW-0720">Serine protease</keyword>
<dbReference type="InterPro" id="IPR023828">
    <property type="entry name" value="Peptidase_S8_Ser-AS"/>
</dbReference>
<comment type="caution">
    <text evidence="8">The sequence shown here is derived from an EMBL/GenBank/DDBJ whole genome shotgun (WGS) entry which is preliminary data.</text>
</comment>
<dbReference type="InterPro" id="IPR045051">
    <property type="entry name" value="SBT"/>
</dbReference>
<dbReference type="SUPFAM" id="SSF52743">
    <property type="entry name" value="Subtilisin-like"/>
    <property type="match status" value="1"/>
</dbReference>
<gene>
    <name evidence="8" type="ORF">MKW98_027959</name>
</gene>
<evidence type="ECO:0000256" key="4">
    <source>
        <dbReference type="ARBA" id="ARBA00022801"/>
    </source>
</evidence>
<comment type="similarity">
    <text evidence="1 6">Belongs to the peptidase S8 family.</text>
</comment>
<accession>A0AAD4XH49</accession>
<dbReference type="GO" id="GO:0004252">
    <property type="term" value="F:serine-type endopeptidase activity"/>
    <property type="evidence" value="ECO:0007669"/>
    <property type="project" value="InterPro"/>
</dbReference>
<feature type="domain" description="Peptidase S8/S53" evidence="7">
    <location>
        <begin position="1"/>
        <end position="46"/>
    </location>
</feature>
<keyword evidence="9" id="KW-1185">Reference proteome</keyword>
<evidence type="ECO:0000259" key="7">
    <source>
        <dbReference type="Pfam" id="PF00082"/>
    </source>
</evidence>
<dbReference type="Pfam" id="PF00082">
    <property type="entry name" value="Peptidase_S8"/>
    <property type="match status" value="1"/>
</dbReference>
<dbReference type="Proteomes" id="UP001202328">
    <property type="component" value="Unassembled WGS sequence"/>
</dbReference>
<protein>
    <recommendedName>
        <fullName evidence="7">Peptidase S8/S53 domain-containing protein</fullName>
    </recommendedName>
</protein>
<dbReference type="PROSITE" id="PS51892">
    <property type="entry name" value="SUBTILASE"/>
    <property type="match status" value="1"/>
</dbReference>
<evidence type="ECO:0000256" key="3">
    <source>
        <dbReference type="ARBA" id="ARBA00022729"/>
    </source>
</evidence>
<name>A0AAD4XH49_9MAGN</name>
<dbReference type="InterPro" id="IPR036852">
    <property type="entry name" value="Peptidase_S8/S53_dom_sf"/>
</dbReference>
<evidence type="ECO:0000256" key="1">
    <source>
        <dbReference type="ARBA" id="ARBA00011073"/>
    </source>
</evidence>